<dbReference type="Pfam" id="PF18089">
    <property type="entry name" value="DAPG_hydrolase"/>
    <property type="match status" value="1"/>
</dbReference>
<gene>
    <name evidence="7" type="ORF">PSALAMII_LOCUS4570</name>
</gene>
<dbReference type="OrthoDB" id="2687876at2759"/>
<feature type="chain" id="PRO_5040836070" description="DAPG hydrolase PhiG domain-containing protein" evidence="5">
    <location>
        <begin position="21"/>
        <end position="317"/>
    </location>
</feature>
<protein>
    <recommendedName>
        <fullName evidence="6">DAPG hydrolase PhiG domain-containing protein</fullName>
    </recommendedName>
</protein>
<comment type="cofactor">
    <cofactor evidence="1">
        <name>Zn(2+)</name>
        <dbReference type="ChEBI" id="CHEBI:29105"/>
    </cofactor>
</comment>
<dbReference type="Proteomes" id="UP001152649">
    <property type="component" value="Unassembled WGS sequence"/>
</dbReference>
<evidence type="ECO:0000256" key="4">
    <source>
        <dbReference type="ARBA" id="ARBA00022833"/>
    </source>
</evidence>
<comment type="caution">
    <text evidence="7">The sequence shown here is derived from an EMBL/GenBank/DDBJ whole genome shotgun (WGS) entry which is preliminary data.</text>
</comment>
<dbReference type="AlphaFoldDB" id="A0A9W4NEL1"/>
<accession>A0A9W4NEL1</accession>
<evidence type="ECO:0000259" key="6">
    <source>
        <dbReference type="Pfam" id="PF18089"/>
    </source>
</evidence>
<evidence type="ECO:0000256" key="3">
    <source>
        <dbReference type="ARBA" id="ARBA00022801"/>
    </source>
</evidence>
<dbReference type="GO" id="GO:0046872">
    <property type="term" value="F:metal ion binding"/>
    <property type="evidence" value="ECO:0007669"/>
    <property type="project" value="UniProtKB-KW"/>
</dbReference>
<name>A0A9W4NEL1_9EURO</name>
<evidence type="ECO:0000313" key="8">
    <source>
        <dbReference type="Proteomes" id="UP001152649"/>
    </source>
</evidence>
<proteinExistence type="predicted"/>
<keyword evidence="2" id="KW-0479">Metal-binding</keyword>
<feature type="domain" description="DAPG hydrolase PhiG" evidence="6">
    <location>
        <begin position="86"/>
        <end position="307"/>
    </location>
</feature>
<evidence type="ECO:0000256" key="5">
    <source>
        <dbReference type="SAM" id="SignalP"/>
    </source>
</evidence>
<keyword evidence="3" id="KW-0378">Hydrolase</keyword>
<sequence length="317" mass="35712">MYSLLSVWTPVALYFLRASATPSPHVGPLFARQIDRNDKNYYIGYHGDDFETPYAKYFNATQPTLSEEFISGLQESPYPHDLTVDISDAPKALNQPGYLELENGFSRLSDGSLSLTIHTEAPSGLTGEMLDWWFSWHTNDTRKYKLWNPGAHQYAAINPIAKEKSSQKSYSERYWNVTSFVDEYIGTTPYKLSISFFEPSLMGFSKENNESGVLGMVSAFVSLFQYEDQNIAQAKQGLGPLTAVLVHQLRRKPNGRGNEFRSRFWFGNLLVAGMSVAGGSEKLAHDLSVHCFNEMSHLGTFLPGLFEEFKMDVSVGY</sequence>
<dbReference type="GO" id="GO:0016787">
    <property type="term" value="F:hydrolase activity"/>
    <property type="evidence" value="ECO:0007669"/>
    <property type="project" value="UniProtKB-KW"/>
</dbReference>
<keyword evidence="8" id="KW-1185">Reference proteome</keyword>
<evidence type="ECO:0000256" key="2">
    <source>
        <dbReference type="ARBA" id="ARBA00022723"/>
    </source>
</evidence>
<keyword evidence="4" id="KW-0862">Zinc</keyword>
<keyword evidence="5" id="KW-0732">Signal</keyword>
<feature type="signal peptide" evidence="5">
    <location>
        <begin position="1"/>
        <end position="20"/>
    </location>
</feature>
<dbReference type="EMBL" id="CAJVPG010000188">
    <property type="protein sequence ID" value="CAG8369284.1"/>
    <property type="molecule type" value="Genomic_DNA"/>
</dbReference>
<organism evidence="7 8">
    <name type="scientific">Penicillium salamii</name>
    <dbReference type="NCBI Taxonomy" id="1612424"/>
    <lineage>
        <taxon>Eukaryota</taxon>
        <taxon>Fungi</taxon>
        <taxon>Dikarya</taxon>
        <taxon>Ascomycota</taxon>
        <taxon>Pezizomycotina</taxon>
        <taxon>Eurotiomycetes</taxon>
        <taxon>Eurotiomycetidae</taxon>
        <taxon>Eurotiales</taxon>
        <taxon>Aspergillaceae</taxon>
        <taxon>Penicillium</taxon>
    </lineage>
</organism>
<reference evidence="7" key="1">
    <citation type="submission" date="2021-07" db="EMBL/GenBank/DDBJ databases">
        <authorList>
            <person name="Branca A.L. A."/>
        </authorList>
    </citation>
    <scope>NUCLEOTIDE SEQUENCE</scope>
</reference>
<evidence type="ECO:0000256" key="1">
    <source>
        <dbReference type="ARBA" id="ARBA00001947"/>
    </source>
</evidence>
<evidence type="ECO:0000313" key="7">
    <source>
        <dbReference type="EMBL" id="CAG8369284.1"/>
    </source>
</evidence>
<dbReference type="InterPro" id="IPR041526">
    <property type="entry name" value="DAPG_hydrolase"/>
</dbReference>